<protein>
    <submittedName>
        <fullName evidence="1">Uncharacterized protein</fullName>
    </submittedName>
</protein>
<organism evidence="1 2">
    <name type="scientific">Mobiluncus mulieris</name>
    <dbReference type="NCBI Taxonomy" id="2052"/>
    <lineage>
        <taxon>Bacteria</taxon>
        <taxon>Bacillati</taxon>
        <taxon>Actinomycetota</taxon>
        <taxon>Actinomycetes</taxon>
        <taxon>Actinomycetales</taxon>
        <taxon>Actinomycetaceae</taxon>
        <taxon>Mobiluncus</taxon>
    </lineage>
</organism>
<dbReference type="EMBL" id="JABCUV010000003">
    <property type="protein sequence ID" value="NMW92863.1"/>
    <property type="molecule type" value="Genomic_DNA"/>
</dbReference>
<name>A0A848RLY2_9ACTO</name>
<reference evidence="1 2" key="1">
    <citation type="submission" date="2020-04" db="EMBL/GenBank/DDBJ databases">
        <title>Antimicrobial susceptibility and clonality of vaginal-derived multi-drug resistant Mobiluncus isolates in China.</title>
        <authorList>
            <person name="Zhang X."/>
        </authorList>
    </citation>
    <scope>NUCLEOTIDE SEQUENCE [LARGE SCALE GENOMIC DNA]</scope>
    <source>
        <strain evidence="1 2">7</strain>
    </source>
</reference>
<comment type="caution">
    <text evidence="1">The sequence shown here is derived from an EMBL/GenBank/DDBJ whole genome shotgun (WGS) entry which is preliminary data.</text>
</comment>
<evidence type="ECO:0000313" key="2">
    <source>
        <dbReference type="Proteomes" id="UP000582487"/>
    </source>
</evidence>
<accession>A0A848RLY2</accession>
<gene>
    <name evidence="1" type="ORF">HHJ74_03985</name>
</gene>
<sequence>MIFTDGQLLTATDINNFLLNRETNPELDKAKTQALQHIEELKTSIPKGGKPLDKLPEYYFNSEAVVMQAWSLKYTRNKEEVRYKDNDWIEIQAEDSISFPKYFLTYDHRTMTIDTFSSWEENMGKNLIEHDGWPHKPVYKPSSYIHAPQEIRFITFSSKKTKLKIDYNISYLDNTSLEEVPDDLTKLLAAQR</sequence>
<proteinExistence type="predicted"/>
<dbReference type="Proteomes" id="UP000582487">
    <property type="component" value="Unassembled WGS sequence"/>
</dbReference>
<evidence type="ECO:0000313" key="1">
    <source>
        <dbReference type="EMBL" id="NMW92863.1"/>
    </source>
</evidence>
<dbReference type="AlphaFoldDB" id="A0A848RLY2"/>
<dbReference type="RefSeq" id="WP_004016472.1">
    <property type="nucleotide sequence ID" value="NZ_JABCUO010000001.1"/>
</dbReference>